<dbReference type="AlphaFoldDB" id="A0A4P5P9P4"/>
<gene>
    <name evidence="1" type="ORF">NRIC_27060</name>
</gene>
<comment type="caution">
    <text evidence="1">The sequence shown here is derived from an EMBL/GenBank/DDBJ whole genome shotgun (WGS) entry which is preliminary data.</text>
</comment>
<evidence type="ECO:0008006" key="3">
    <source>
        <dbReference type="Google" id="ProtNLM"/>
    </source>
</evidence>
<dbReference type="Gene3D" id="2.40.50.140">
    <property type="entry name" value="Nucleic acid-binding proteins"/>
    <property type="match status" value="1"/>
</dbReference>
<keyword evidence="2" id="KW-1185">Reference proteome</keyword>
<proteinExistence type="predicted"/>
<sequence>MTVITLEHFDEVEMRVGTVTNASLNKRARKPAYKVMVDLGE</sequence>
<evidence type="ECO:0000313" key="2">
    <source>
        <dbReference type="Proteomes" id="UP000290567"/>
    </source>
</evidence>
<dbReference type="SUPFAM" id="SSF50249">
    <property type="entry name" value="Nucleic acid-binding proteins"/>
    <property type="match status" value="1"/>
</dbReference>
<dbReference type="InterPro" id="IPR012340">
    <property type="entry name" value="NA-bd_OB-fold"/>
</dbReference>
<dbReference type="EMBL" id="BJCC01000024">
    <property type="protein sequence ID" value="GCF94815.1"/>
    <property type="molecule type" value="Genomic_DNA"/>
</dbReference>
<reference evidence="2" key="1">
    <citation type="submission" date="2019-02" db="EMBL/GenBank/DDBJ databases">
        <title>Draft genome sequence of Enterococcus sp. Gos25-1.</title>
        <authorList>
            <person name="Tanaka N."/>
            <person name="Shiwa Y."/>
            <person name="Fujita N."/>
        </authorList>
    </citation>
    <scope>NUCLEOTIDE SEQUENCE [LARGE SCALE GENOMIC DNA]</scope>
    <source>
        <strain evidence="2">Gos25-1</strain>
    </source>
</reference>
<organism evidence="1 2">
    <name type="scientific">Enterococcus florum</name>
    <dbReference type="NCBI Taxonomy" id="2480627"/>
    <lineage>
        <taxon>Bacteria</taxon>
        <taxon>Bacillati</taxon>
        <taxon>Bacillota</taxon>
        <taxon>Bacilli</taxon>
        <taxon>Lactobacillales</taxon>
        <taxon>Enterococcaceae</taxon>
        <taxon>Enterococcus</taxon>
    </lineage>
</organism>
<evidence type="ECO:0000313" key="1">
    <source>
        <dbReference type="EMBL" id="GCF94815.1"/>
    </source>
</evidence>
<dbReference type="RefSeq" id="WP_265416116.1">
    <property type="nucleotide sequence ID" value="NZ_BJCC01000024.1"/>
</dbReference>
<protein>
    <recommendedName>
        <fullName evidence="3">tRNA-binding domain-containing protein</fullName>
    </recommendedName>
</protein>
<dbReference type="Proteomes" id="UP000290567">
    <property type="component" value="Unassembled WGS sequence"/>
</dbReference>
<accession>A0A4P5P9P4</accession>
<name>A0A4P5P9P4_9ENTE</name>